<protein>
    <submittedName>
        <fullName evidence="2">Uncharacterized protein</fullName>
    </submittedName>
</protein>
<sequence>HVVYALREARWWTSSPSTRRKMNTNQPTEGEKSKLSRLSWGNTANKLKRRSLY</sequence>
<evidence type="ECO:0000256" key="1">
    <source>
        <dbReference type="SAM" id="MobiDB-lite"/>
    </source>
</evidence>
<feature type="region of interest" description="Disordered" evidence="1">
    <location>
        <begin position="17"/>
        <end position="40"/>
    </location>
</feature>
<evidence type="ECO:0000313" key="2">
    <source>
        <dbReference type="EMBL" id="KAF3033516.1"/>
    </source>
</evidence>
<accession>A0A9P4WIV2</accession>
<feature type="non-terminal residue" evidence="2">
    <location>
        <position position="53"/>
    </location>
</feature>
<feature type="compositionally biased region" description="Polar residues" evidence="1">
    <location>
        <begin position="17"/>
        <end position="28"/>
    </location>
</feature>
<reference evidence="2" key="1">
    <citation type="submission" date="2019-04" db="EMBL/GenBank/DDBJ databases">
        <title>Sequencing of skin fungus with MAO and IRED activity.</title>
        <authorList>
            <person name="Marsaioli A.J."/>
            <person name="Bonatto J.M.C."/>
            <person name="Reis Junior O."/>
        </authorList>
    </citation>
    <scope>NUCLEOTIDE SEQUENCE</scope>
    <source>
        <strain evidence="2">28M1</strain>
    </source>
</reference>
<comment type="caution">
    <text evidence="2">The sequence shown here is derived from an EMBL/GenBank/DDBJ whole genome shotgun (WGS) entry which is preliminary data.</text>
</comment>
<evidence type="ECO:0000313" key="3">
    <source>
        <dbReference type="Proteomes" id="UP000758155"/>
    </source>
</evidence>
<dbReference type="EMBL" id="SWKV01000080">
    <property type="protein sequence ID" value="KAF3033516.1"/>
    <property type="molecule type" value="Genomic_DNA"/>
</dbReference>
<dbReference type="AlphaFoldDB" id="A0A9P4WIV2"/>
<name>A0A9P4WIV2_9PLEO</name>
<dbReference type="Proteomes" id="UP000758155">
    <property type="component" value="Unassembled WGS sequence"/>
</dbReference>
<gene>
    <name evidence="2" type="ORF">E8E12_005541</name>
</gene>
<proteinExistence type="predicted"/>
<keyword evidence="3" id="KW-1185">Reference proteome</keyword>
<organism evidence="2 3">
    <name type="scientific">Didymella heteroderae</name>
    <dbReference type="NCBI Taxonomy" id="1769908"/>
    <lineage>
        <taxon>Eukaryota</taxon>
        <taxon>Fungi</taxon>
        <taxon>Dikarya</taxon>
        <taxon>Ascomycota</taxon>
        <taxon>Pezizomycotina</taxon>
        <taxon>Dothideomycetes</taxon>
        <taxon>Pleosporomycetidae</taxon>
        <taxon>Pleosporales</taxon>
        <taxon>Pleosporineae</taxon>
        <taxon>Didymellaceae</taxon>
        <taxon>Didymella</taxon>
    </lineage>
</organism>